<keyword evidence="3" id="KW-1185">Reference proteome</keyword>
<dbReference type="EMBL" id="CACVBM020001223">
    <property type="protein sequence ID" value="CAA7040112.1"/>
    <property type="molecule type" value="Genomic_DNA"/>
</dbReference>
<dbReference type="NCBIfam" id="TIGR01572">
    <property type="entry name" value="A_thl_para_3677"/>
    <property type="match status" value="1"/>
</dbReference>
<dbReference type="PANTHER" id="PTHR31260:SF39">
    <property type="entry name" value="BNAA09G28770D PROTEIN"/>
    <property type="match status" value="1"/>
</dbReference>
<dbReference type="OrthoDB" id="1625419at2759"/>
<organism evidence="2 3">
    <name type="scientific">Microthlaspi erraticum</name>
    <dbReference type="NCBI Taxonomy" id="1685480"/>
    <lineage>
        <taxon>Eukaryota</taxon>
        <taxon>Viridiplantae</taxon>
        <taxon>Streptophyta</taxon>
        <taxon>Embryophyta</taxon>
        <taxon>Tracheophyta</taxon>
        <taxon>Spermatophyta</taxon>
        <taxon>Magnoliopsida</taxon>
        <taxon>eudicotyledons</taxon>
        <taxon>Gunneridae</taxon>
        <taxon>Pentapetalae</taxon>
        <taxon>rosids</taxon>
        <taxon>malvids</taxon>
        <taxon>Brassicales</taxon>
        <taxon>Brassicaceae</taxon>
        <taxon>Coluteocarpeae</taxon>
        <taxon>Microthlaspi</taxon>
    </lineage>
</organism>
<dbReference type="InterPro" id="IPR006462">
    <property type="entry name" value="MS5"/>
</dbReference>
<name>A0A6D2KCV3_9BRAS</name>
<evidence type="ECO:0000313" key="3">
    <source>
        <dbReference type="Proteomes" id="UP000467841"/>
    </source>
</evidence>
<dbReference type="PANTHER" id="PTHR31260">
    <property type="entry name" value="CYSTATIN/MONELLIN SUPERFAMILY PROTEIN"/>
    <property type="match status" value="1"/>
</dbReference>
<dbReference type="Proteomes" id="UP000467841">
    <property type="component" value="Unassembled WGS sequence"/>
</dbReference>
<reference evidence="2 3" key="1">
    <citation type="submission" date="2020-01" db="EMBL/GenBank/DDBJ databases">
        <authorList>
            <person name="Mishra B."/>
        </authorList>
    </citation>
    <scope>NUCLEOTIDE SEQUENCE [LARGE SCALE GENOMIC DNA]</scope>
</reference>
<dbReference type="Pfam" id="PF04776">
    <property type="entry name" value="protein_MS5"/>
    <property type="match status" value="1"/>
</dbReference>
<proteinExistence type="predicted"/>
<accession>A0A6D2KCV3</accession>
<gene>
    <name evidence="1" type="ORF">MERR_LOCUS27347</name>
    <name evidence="2" type="ORF">MERR_LOCUS36898</name>
</gene>
<dbReference type="EMBL" id="CACVBM020001422">
    <property type="protein sequence ID" value="CAA7049663.1"/>
    <property type="molecule type" value="Genomic_DNA"/>
</dbReference>
<evidence type="ECO:0000313" key="1">
    <source>
        <dbReference type="EMBL" id="CAA7040112.1"/>
    </source>
</evidence>
<protein>
    <submittedName>
        <fullName evidence="2">Uncharacterized protein</fullName>
    </submittedName>
</protein>
<evidence type="ECO:0000313" key="2">
    <source>
        <dbReference type="EMBL" id="CAA7049663.1"/>
    </source>
</evidence>
<dbReference type="AlphaFoldDB" id="A0A6D2KCV3"/>
<sequence length="371" mass="42576">MSGETKREKRLPLAWDWGWYPTKEGMKEAYRQTLEYEEVVRKSEGFDVGGLTAPDLCRGLMEYICSNDTCCRIVLLYARMGLHRYNLLQGKNLELISVTKYNQTTFSAACGYYITLEAMDPATNSPLTFQTRVQELQSGKLVLLCAIARPLGGTNLGDIKRSSDYKPVKNFFLSNTIPQWPPEDPFENSKRCRVLEKSEVQENDDWIRLYLELAVATTIRNSVKNHDLSKLKIVKVAVDTSTQDVEEGLKNSKHFVIVYIRYKDPCVDALLGNHVVDRLAIVRRTFNEQHGTFSLVGQILTRDIIPKQKLKLRRRTSSQLWFSLRLRWRLSGLGLSRRVHTKRSIRLPSLGLRKSTPTKNKVSETELVMVS</sequence>